<organism evidence="6 7">
    <name type="scientific">Pelomonas aquatica</name>
    <dbReference type="NCBI Taxonomy" id="431058"/>
    <lineage>
        <taxon>Bacteria</taxon>
        <taxon>Pseudomonadati</taxon>
        <taxon>Pseudomonadota</taxon>
        <taxon>Betaproteobacteria</taxon>
        <taxon>Burkholderiales</taxon>
        <taxon>Sphaerotilaceae</taxon>
        <taxon>Roseateles</taxon>
    </lineage>
</organism>
<dbReference type="SUPFAM" id="SSF74653">
    <property type="entry name" value="TolA/TonB C-terminal domain"/>
    <property type="match status" value="1"/>
</dbReference>
<protein>
    <submittedName>
        <fullName evidence="6">TonB family protein</fullName>
    </submittedName>
</protein>
<evidence type="ECO:0000256" key="5">
    <source>
        <dbReference type="SAM" id="MobiDB-lite"/>
    </source>
</evidence>
<evidence type="ECO:0000313" key="6">
    <source>
        <dbReference type="EMBL" id="MDG0864980.1"/>
    </source>
</evidence>
<feature type="region of interest" description="Disordered" evidence="5">
    <location>
        <begin position="150"/>
        <end position="171"/>
    </location>
</feature>
<dbReference type="AlphaFoldDB" id="A0A9X4LJY7"/>
<accession>A0A9X4LJY7</accession>
<dbReference type="InterPro" id="IPR006260">
    <property type="entry name" value="TonB/TolA_C"/>
</dbReference>
<keyword evidence="4" id="KW-0472">Membrane</keyword>
<keyword evidence="2" id="KW-0812">Transmembrane</keyword>
<dbReference type="NCBIfam" id="TIGR01352">
    <property type="entry name" value="tonB_Cterm"/>
    <property type="match status" value="1"/>
</dbReference>
<comment type="subcellular location">
    <subcellularLocation>
        <location evidence="1">Membrane</location>
        <topology evidence="1">Single-pass membrane protein</topology>
    </subcellularLocation>
</comment>
<gene>
    <name evidence="6" type="ORF">EXJ73_21190</name>
</gene>
<proteinExistence type="predicted"/>
<evidence type="ECO:0000256" key="4">
    <source>
        <dbReference type="ARBA" id="ARBA00023136"/>
    </source>
</evidence>
<feature type="compositionally biased region" description="Basic and acidic residues" evidence="5">
    <location>
        <begin position="151"/>
        <end position="160"/>
    </location>
</feature>
<dbReference type="EMBL" id="SGUG01000047">
    <property type="protein sequence ID" value="MDG0864980.1"/>
    <property type="molecule type" value="Genomic_DNA"/>
</dbReference>
<keyword evidence="3" id="KW-1133">Transmembrane helix</keyword>
<evidence type="ECO:0000313" key="7">
    <source>
        <dbReference type="Proteomes" id="UP001152766"/>
    </source>
</evidence>
<dbReference type="GO" id="GO:0016020">
    <property type="term" value="C:membrane"/>
    <property type="evidence" value="ECO:0007669"/>
    <property type="project" value="UniProtKB-SubCell"/>
</dbReference>
<feature type="region of interest" description="Disordered" evidence="5">
    <location>
        <begin position="250"/>
        <end position="276"/>
    </location>
</feature>
<dbReference type="RefSeq" id="WP_268152913.1">
    <property type="nucleotide sequence ID" value="NZ_JAPPUW010000018.1"/>
</dbReference>
<evidence type="ECO:0000256" key="1">
    <source>
        <dbReference type="ARBA" id="ARBA00004167"/>
    </source>
</evidence>
<reference evidence="6" key="1">
    <citation type="submission" date="2019-02" db="EMBL/GenBank/DDBJ databases">
        <title>Draft genome of the type strain Pelomonas aquatica CCUG 52575T.</title>
        <authorList>
            <person name="Gomila M."/>
            <person name="Lalucat J."/>
        </authorList>
    </citation>
    <scope>NUCLEOTIDE SEQUENCE</scope>
    <source>
        <strain evidence="6">CCUG 52575</strain>
    </source>
</reference>
<sequence>MRLSAAGVASAPVLGSRLNRALLFSLLVHGLLLSLSFGQGLGLPGLDFPWQTRRGEAAELRVVLAPAAAPEPEAVMPPPAHADAPNEPAAATLRLAEPAGDVAPLPESGLAVLAVERPAAWTVAAASAVPTSAIAAFSSASSPVVPALSREALRPPERSVESASLDAARQAPPTGAIAALPGASSPAVDALDRAGVDLRPRTADRATALAELENARAPDKPAAIAAFASASSPAVETLRRAGDALRVRAEPAERSAELARLDGSRQQAARADAARQDAARADAARLAAAQQQAQAEVEQREARLRAIGRQLDEEAARRDAAARGPSSALPTSYSSPRRGRLFGLIDANTELVLYAEAWARKIQLNQTFERVREAARAEHTDPLVIVAIRSDGSVESVSFVRSSGAPALDEAIRRVVLDLQNYPAFPPALARDYDVIEIRRTWRFDSAIRLY</sequence>
<comment type="caution">
    <text evidence="6">The sequence shown here is derived from an EMBL/GenBank/DDBJ whole genome shotgun (WGS) entry which is preliminary data.</text>
</comment>
<evidence type="ECO:0000256" key="2">
    <source>
        <dbReference type="ARBA" id="ARBA00022692"/>
    </source>
</evidence>
<dbReference type="Proteomes" id="UP001152766">
    <property type="component" value="Unassembled WGS sequence"/>
</dbReference>
<keyword evidence="7" id="KW-1185">Reference proteome</keyword>
<evidence type="ECO:0000256" key="3">
    <source>
        <dbReference type="ARBA" id="ARBA00022989"/>
    </source>
</evidence>
<dbReference type="Pfam" id="PF13103">
    <property type="entry name" value="TonB_2"/>
    <property type="match status" value="1"/>
</dbReference>
<name>A0A9X4LJY7_9BURK</name>
<feature type="compositionally biased region" description="Basic and acidic residues" evidence="5">
    <location>
        <begin position="250"/>
        <end position="263"/>
    </location>
</feature>